<keyword evidence="1" id="KW-0472">Membrane</keyword>
<feature type="transmembrane region" description="Helical" evidence="1">
    <location>
        <begin position="63"/>
        <end position="81"/>
    </location>
</feature>
<protein>
    <submittedName>
        <fullName evidence="2">Uncharacterized protein</fullName>
    </submittedName>
</protein>
<reference evidence="2 3" key="1">
    <citation type="submission" date="2015-06" db="EMBL/GenBank/DDBJ databases">
        <title>Prevotella sp. 109, sp. nov., a novel member of the family Prevotellaceae isolated from human faeces.</title>
        <authorList>
            <person name="Shkoporov A.N."/>
            <person name="Chaplin A.V."/>
            <person name="Kafarskaia L.I."/>
            <person name="Efimov B.A."/>
        </authorList>
    </citation>
    <scope>NUCLEOTIDE SEQUENCE [LARGE SCALE GENOMIC DNA]</scope>
    <source>
        <strain evidence="2 3">109</strain>
    </source>
</reference>
<dbReference type="EMBL" id="LFQU01000027">
    <property type="protein sequence ID" value="KOO67733.1"/>
    <property type="molecule type" value="Genomic_DNA"/>
</dbReference>
<comment type="caution">
    <text evidence="2">The sequence shown here is derived from an EMBL/GenBank/DDBJ whole genome shotgun (WGS) entry which is preliminary data.</text>
</comment>
<accession>A0A8E1UR39</accession>
<evidence type="ECO:0000313" key="3">
    <source>
        <dbReference type="Proteomes" id="UP000036951"/>
    </source>
</evidence>
<proteinExistence type="predicted"/>
<feature type="transmembrane region" description="Helical" evidence="1">
    <location>
        <begin position="36"/>
        <end position="57"/>
    </location>
</feature>
<sequence length="198" mass="21086">MSNLSLIAGLGVAVVLSVAAFVARRRKKVSHDSMDLCLELVFFFAAYKLLKVAAVTLGMPSSYFYLAAFAVSAVALVYRMLRKSAGRLYNGLLLLACMGSAIGIIDAVGLASGRWFMVSASAVVALGSLAFIMTSMHKKKDFGNDTADMVSGVAFMASAVKFWQLTLNVSWLWAVLLAVAVLVASLAVYLVALMRGGR</sequence>
<keyword evidence="3" id="KW-1185">Reference proteome</keyword>
<evidence type="ECO:0000313" key="2">
    <source>
        <dbReference type="EMBL" id="KOO67733.1"/>
    </source>
</evidence>
<feature type="transmembrane region" description="Helical" evidence="1">
    <location>
        <begin position="115"/>
        <end position="134"/>
    </location>
</feature>
<keyword evidence="1" id="KW-1133">Transmembrane helix</keyword>
<keyword evidence="1" id="KW-0812">Transmembrane</keyword>
<dbReference type="Proteomes" id="UP000036951">
    <property type="component" value="Unassembled WGS sequence"/>
</dbReference>
<dbReference type="RefSeq" id="WP_053398937.1">
    <property type="nucleotide sequence ID" value="NZ_LFQU01000027.1"/>
</dbReference>
<evidence type="ECO:0000256" key="1">
    <source>
        <dbReference type="SAM" id="Phobius"/>
    </source>
</evidence>
<gene>
    <name evidence="2" type="ORF">ACU52_11880</name>
</gene>
<organism evidence="2 3">
    <name type="scientific">Xylanibacter rarus</name>
    <dbReference type="NCBI Taxonomy" id="1676614"/>
    <lineage>
        <taxon>Bacteria</taxon>
        <taxon>Pseudomonadati</taxon>
        <taxon>Bacteroidota</taxon>
        <taxon>Bacteroidia</taxon>
        <taxon>Bacteroidales</taxon>
        <taxon>Prevotellaceae</taxon>
        <taxon>Xylanibacter</taxon>
    </lineage>
</organism>
<feature type="transmembrane region" description="Helical" evidence="1">
    <location>
        <begin position="88"/>
        <end position="109"/>
    </location>
</feature>
<feature type="transmembrane region" description="Helical" evidence="1">
    <location>
        <begin position="6"/>
        <end position="24"/>
    </location>
</feature>
<feature type="transmembrane region" description="Helical" evidence="1">
    <location>
        <begin position="171"/>
        <end position="192"/>
    </location>
</feature>
<feature type="transmembrane region" description="Helical" evidence="1">
    <location>
        <begin position="146"/>
        <end position="165"/>
    </location>
</feature>
<dbReference type="AlphaFoldDB" id="A0A8E1UR39"/>
<name>A0A8E1UR39_9BACT</name>